<name>A0A8J7AGZ4_9CYAN</name>
<dbReference type="PANTHER" id="PTHR42678:SF34">
    <property type="entry name" value="OS04G0183300 PROTEIN"/>
    <property type="match status" value="1"/>
</dbReference>
<dbReference type="AlphaFoldDB" id="A0A8J7AGZ4"/>
<organism evidence="2 3">
    <name type="scientific">Vasconcelosia minhoensis LEGE 07310</name>
    <dbReference type="NCBI Taxonomy" id="915328"/>
    <lineage>
        <taxon>Bacteria</taxon>
        <taxon>Bacillati</taxon>
        <taxon>Cyanobacteriota</taxon>
        <taxon>Cyanophyceae</taxon>
        <taxon>Nodosilineales</taxon>
        <taxon>Cymatolegaceae</taxon>
        <taxon>Vasconcelosia</taxon>
        <taxon>Vasconcelosia minhoensis</taxon>
    </lineage>
</organism>
<accession>A0A8J7AGZ4</accession>
<dbReference type="Proteomes" id="UP000636505">
    <property type="component" value="Unassembled WGS sequence"/>
</dbReference>
<dbReference type="Pfam" id="PF01425">
    <property type="entry name" value="Amidase"/>
    <property type="match status" value="1"/>
</dbReference>
<proteinExistence type="predicted"/>
<dbReference type="SUPFAM" id="SSF75304">
    <property type="entry name" value="Amidase signature (AS) enzymes"/>
    <property type="match status" value="1"/>
</dbReference>
<keyword evidence="3" id="KW-1185">Reference proteome</keyword>
<dbReference type="EMBL" id="JADEXG010000043">
    <property type="protein sequence ID" value="MBE9078956.1"/>
    <property type="molecule type" value="Genomic_DNA"/>
</dbReference>
<gene>
    <name evidence="2" type="ORF">IQ241_16920</name>
</gene>
<sequence>MSFAKRAAIAIATPVAVYATIPNAARAAVFRLQEATVSDINKAFDAGALSSESLIQLYLNRIETYDDELNSIIRVNPNALETARALDLERQIKGPRSPLHGIPVILKDNYDTFDLPTTAGSVVLKGSIPPDDAFTVKQFRDAGAIILAKANMSEFASGVPGGSLQGLTRNPYELDRSPSGSSGGTGASIAANFGVIGTGSDTGGSIRGPAAANGLVGVKPTLGLTSRDGIIPLALSFDVGGPLARTVEDAAIALGTMAGIDPSDPATLDSASKTFDDYTPFLDKDALNGARIGVARDFFGRNPEVDQIITDAIATLEQSGAEIVDALFFPEEVIEDKGTIYTRIRWPEFKAQIPDYLATIGDEYPKTLAEIIEVAEQDDFFETYSTRLDLFRVEQDSVPLTDPDYIDALTNGRALVRNSALNLLERNNLDALIYPTSGCPASPLPGLEDPTYICEPGPSPTNIANISGFPDVQVPAGFTSDELPVSLSFFGKAYSEPTLLGLAYAFEQATQVRMPPLLFPALAGEVIEYEPVPEPGAAAALIGLGTVLVGFKFTKRRQWLNRRSG</sequence>
<dbReference type="Gene3D" id="3.90.1300.10">
    <property type="entry name" value="Amidase signature (AS) domain"/>
    <property type="match status" value="1"/>
</dbReference>
<evidence type="ECO:0000259" key="1">
    <source>
        <dbReference type="Pfam" id="PF01425"/>
    </source>
</evidence>
<evidence type="ECO:0000313" key="3">
    <source>
        <dbReference type="Proteomes" id="UP000636505"/>
    </source>
</evidence>
<protein>
    <submittedName>
        <fullName evidence="2">Amidase</fullName>
    </submittedName>
</protein>
<dbReference type="InterPro" id="IPR036928">
    <property type="entry name" value="AS_sf"/>
</dbReference>
<dbReference type="RefSeq" id="WP_193909347.1">
    <property type="nucleotide sequence ID" value="NZ_JADEXG010000043.1"/>
</dbReference>
<feature type="domain" description="Amidase" evidence="1">
    <location>
        <begin position="54"/>
        <end position="500"/>
    </location>
</feature>
<dbReference type="InterPro" id="IPR023631">
    <property type="entry name" value="Amidase_dom"/>
</dbReference>
<dbReference type="PANTHER" id="PTHR42678">
    <property type="entry name" value="AMIDASE"/>
    <property type="match status" value="1"/>
</dbReference>
<comment type="caution">
    <text evidence="2">The sequence shown here is derived from an EMBL/GenBank/DDBJ whole genome shotgun (WGS) entry which is preliminary data.</text>
</comment>
<reference evidence="2" key="1">
    <citation type="submission" date="2020-10" db="EMBL/GenBank/DDBJ databases">
        <authorList>
            <person name="Castelo-Branco R."/>
            <person name="Eusebio N."/>
            <person name="Adriana R."/>
            <person name="Vieira A."/>
            <person name="Brugerolle De Fraissinette N."/>
            <person name="Rezende De Castro R."/>
            <person name="Schneider M.P."/>
            <person name="Vasconcelos V."/>
            <person name="Leao P.N."/>
        </authorList>
    </citation>
    <scope>NUCLEOTIDE SEQUENCE</scope>
    <source>
        <strain evidence="2">LEGE 07310</strain>
    </source>
</reference>
<evidence type="ECO:0000313" key="2">
    <source>
        <dbReference type="EMBL" id="MBE9078956.1"/>
    </source>
</evidence>